<sequence>MVWGGISLEGRTALHVLARGSLTAIRYRDELIRPLVRAYAGAVGPVFHLMQDNARPRVAGVCQQFLQDEGNEAMDWPSRSPDLNPIEHIWDIMSCTIHQCHAAPQTVHELADALVQVYRTVLTEAHARQNPPPTCFTTNAASSGDETTARTRSQPIHSRLSTRRVPLRSRLSTRRVPLRSRLSTRRVPLRSRLSTRRVPLRSRLSTRRVPLRSRLSTRRVPLRSRLSTRRVPLRSRLSTRRVPLRSRLSTRRVPLRSRLSTRRVPLRSRLSTRRVPLRSRLSTRRVPLRSRLSTRRVPLRSRLSTRRVPLRSRLSTRRVPLRSRLSIRRVPLRSHLSSRRDPLRSHLSIRRVPLHSHLSIRRVPLRSHLSIRRVPLRSHMSIRRVPLRSHLSIRRVPLRSHMSIRRVPLRSHLSIRRVPLRSHLSIRRVPLRSHLSIRRVPLRSHMSIRRVPLRSHLSIRRVPSPQSPVHPQGPPPQSHVHPQGPPPQSPVHPQGPPPQSPVHPQGPPPQSPVHPQGHLSILPSCTHRVLRAERWASGIWTRAPGGDALSLRGGRSSPDCIVPPLHMVEDNAMDLLSGDDLGPSASVMGNVKHKKDIMDNCSISSVGTVWGKPLSVLNGGAQSMRSIKTWREHERLHRAQTPTNTMEIVSLASNNKDHTIADVRTDLKEKMAERTRIELAKMEMAERTKVELAKMEMAERREESQQAGGAQAFDQLGEAEEDIDGFLQDFERQCALHQVKPEGQVQILAASKLTGRAADAYHTVPDEDCMDYERIKEVILARYALTPEAYRQKFRGLIKRVTDTHAEWASKLRQSLLQWVQGSQATTKEDILQLFLLERFFNGLTPETQEWLRDRRPTTLEEAARLANEHHDARRLQLSESKMVTRGPHMDLEGPKPPKIVGGPARNPAYHSPPGARCHTCRQLGHLQRQCPNRTQHT</sequence>
<dbReference type="PROSITE" id="PS50158">
    <property type="entry name" value="ZF_CCHC"/>
    <property type="match status" value="1"/>
</dbReference>
<dbReference type="SMART" id="SM00431">
    <property type="entry name" value="SCAN"/>
    <property type="match status" value="1"/>
</dbReference>
<evidence type="ECO:0000313" key="6">
    <source>
        <dbReference type="Proteomes" id="UP001176940"/>
    </source>
</evidence>
<evidence type="ECO:0000256" key="2">
    <source>
        <dbReference type="SAM" id="MobiDB-lite"/>
    </source>
</evidence>
<dbReference type="SUPFAM" id="SSF58113">
    <property type="entry name" value="Apolipoprotein A-I"/>
    <property type="match status" value="1"/>
</dbReference>
<evidence type="ECO:0000259" key="3">
    <source>
        <dbReference type="PROSITE" id="PS50158"/>
    </source>
</evidence>
<feature type="domain" description="CCHC-type" evidence="3">
    <location>
        <begin position="917"/>
        <end position="933"/>
    </location>
</feature>
<dbReference type="PANTHER" id="PTHR46888:SF12">
    <property type="match status" value="1"/>
</dbReference>
<feature type="compositionally biased region" description="Polar residues" evidence="2">
    <location>
        <begin position="135"/>
        <end position="156"/>
    </location>
</feature>
<keyword evidence="1" id="KW-0862">Zinc</keyword>
<evidence type="ECO:0008006" key="7">
    <source>
        <dbReference type="Google" id="ProtNLM"/>
    </source>
</evidence>
<dbReference type="SMART" id="SM00343">
    <property type="entry name" value="ZnF_C2HC"/>
    <property type="match status" value="1"/>
</dbReference>
<evidence type="ECO:0000313" key="5">
    <source>
        <dbReference type="EMBL" id="CAJ0937133.1"/>
    </source>
</evidence>
<gene>
    <name evidence="5" type="ORF">RIMI_LOCUS7083232</name>
</gene>
<dbReference type="InterPro" id="IPR036397">
    <property type="entry name" value="RNaseH_sf"/>
</dbReference>
<dbReference type="Gene3D" id="3.30.420.10">
    <property type="entry name" value="Ribonuclease H-like superfamily/Ribonuclease H"/>
    <property type="match status" value="1"/>
</dbReference>
<dbReference type="SUPFAM" id="SSF47353">
    <property type="entry name" value="Retrovirus capsid dimerization domain-like"/>
    <property type="match status" value="1"/>
</dbReference>
<dbReference type="EMBL" id="CAUEEQ010013210">
    <property type="protein sequence ID" value="CAJ0937133.1"/>
    <property type="molecule type" value="Genomic_DNA"/>
</dbReference>
<dbReference type="PROSITE" id="PS50804">
    <property type="entry name" value="SCAN_BOX"/>
    <property type="match status" value="1"/>
</dbReference>
<dbReference type="Proteomes" id="UP001176940">
    <property type="component" value="Unassembled WGS sequence"/>
</dbReference>
<dbReference type="SUPFAM" id="SSF57756">
    <property type="entry name" value="Retrovirus zinc finger-like domains"/>
    <property type="match status" value="1"/>
</dbReference>
<feature type="domain" description="SCAN box" evidence="4">
    <location>
        <begin position="791"/>
        <end position="869"/>
    </location>
</feature>
<dbReference type="InterPro" id="IPR038269">
    <property type="entry name" value="SCAN_sf"/>
</dbReference>
<feature type="region of interest" description="Disordered" evidence="2">
    <location>
        <begin position="128"/>
        <end position="304"/>
    </location>
</feature>
<protein>
    <recommendedName>
        <fullName evidence="7">CCHC-type domain-containing protein</fullName>
    </recommendedName>
</protein>
<accession>A0ABN9LAA0</accession>
<dbReference type="InterPro" id="IPR001878">
    <property type="entry name" value="Znf_CCHC"/>
</dbReference>
<comment type="caution">
    <text evidence="5">The sequence shown here is derived from an EMBL/GenBank/DDBJ whole genome shotgun (WGS) entry which is preliminary data.</text>
</comment>
<dbReference type="PANTHER" id="PTHR46888">
    <property type="entry name" value="ZINC KNUCKLE DOMAINCONTAINING PROTEIN-RELATED"/>
    <property type="match status" value="1"/>
</dbReference>
<dbReference type="InterPro" id="IPR036875">
    <property type="entry name" value="Znf_CCHC_sf"/>
</dbReference>
<dbReference type="InterPro" id="IPR003309">
    <property type="entry name" value="SCAN_dom"/>
</dbReference>
<name>A0ABN9LAA0_9NEOB</name>
<feature type="region of interest" description="Disordered" evidence="2">
    <location>
        <begin position="455"/>
        <end position="520"/>
    </location>
</feature>
<evidence type="ECO:0000259" key="4">
    <source>
        <dbReference type="PROSITE" id="PS50804"/>
    </source>
</evidence>
<dbReference type="Pfam" id="PF02023">
    <property type="entry name" value="SCAN"/>
    <property type="match status" value="1"/>
</dbReference>
<keyword evidence="1" id="KW-0479">Metal-binding</keyword>
<keyword evidence="1" id="KW-0863">Zinc-finger</keyword>
<keyword evidence="6" id="KW-1185">Reference proteome</keyword>
<evidence type="ECO:0000256" key="1">
    <source>
        <dbReference type="PROSITE-ProRule" id="PRU00047"/>
    </source>
</evidence>
<feature type="compositionally biased region" description="Basic residues" evidence="2">
    <location>
        <begin position="160"/>
        <end position="304"/>
    </location>
</feature>
<proteinExistence type="predicted"/>
<feature type="compositionally biased region" description="Pro residues" evidence="2">
    <location>
        <begin position="465"/>
        <end position="512"/>
    </location>
</feature>
<reference evidence="5" key="1">
    <citation type="submission" date="2023-07" db="EMBL/GenBank/DDBJ databases">
        <authorList>
            <person name="Stuckert A."/>
        </authorList>
    </citation>
    <scope>NUCLEOTIDE SEQUENCE</scope>
</reference>
<dbReference type="Gene3D" id="1.10.4020.10">
    <property type="entry name" value="DNA breaking-rejoining enzymes"/>
    <property type="match status" value="1"/>
</dbReference>
<organism evidence="5 6">
    <name type="scientific">Ranitomeya imitator</name>
    <name type="common">mimic poison frog</name>
    <dbReference type="NCBI Taxonomy" id="111125"/>
    <lineage>
        <taxon>Eukaryota</taxon>
        <taxon>Metazoa</taxon>
        <taxon>Chordata</taxon>
        <taxon>Craniata</taxon>
        <taxon>Vertebrata</taxon>
        <taxon>Euteleostomi</taxon>
        <taxon>Amphibia</taxon>
        <taxon>Batrachia</taxon>
        <taxon>Anura</taxon>
        <taxon>Neobatrachia</taxon>
        <taxon>Hyloidea</taxon>
        <taxon>Dendrobatidae</taxon>
        <taxon>Dendrobatinae</taxon>
        <taxon>Ranitomeya</taxon>
    </lineage>
</organism>